<evidence type="ECO:0000313" key="2">
    <source>
        <dbReference type="Proteomes" id="UP000278149"/>
    </source>
</evidence>
<dbReference type="PANTHER" id="PTHR37523:SF1">
    <property type="entry name" value="CALCINEURIN-LIKE PHOSPHOESTERASE DOMAIN-CONTAINING PROTEIN"/>
    <property type="match status" value="1"/>
</dbReference>
<comment type="caution">
    <text evidence="1">The sequence shown here is derived from an EMBL/GenBank/DDBJ whole genome shotgun (WGS) entry which is preliminary data.</text>
</comment>
<dbReference type="Proteomes" id="UP000278149">
    <property type="component" value="Unassembled WGS sequence"/>
</dbReference>
<protein>
    <submittedName>
        <fullName evidence="1">Phosphoesterase</fullName>
    </submittedName>
</protein>
<dbReference type="OMA" id="IGLHGHI"/>
<evidence type="ECO:0000313" key="1">
    <source>
        <dbReference type="EMBL" id="RSN67674.1"/>
    </source>
</evidence>
<proteinExistence type="predicted"/>
<reference evidence="1 2" key="1">
    <citation type="submission" date="2018-10" db="EMBL/GenBank/DDBJ databases">
        <title>Co-occurring genomic capacity for anaerobic methane metabolism and dissimilatory sulfite reduction discovered in the Korarchaeota.</title>
        <authorList>
            <person name="Mckay L.J."/>
            <person name="Dlakic M."/>
            <person name="Fields M.W."/>
            <person name="Delmont T.O."/>
            <person name="Eren A.M."/>
            <person name="Jay Z.J."/>
            <person name="Klingelsmith K.B."/>
            <person name="Rusch D.B."/>
            <person name="Inskeep W.P."/>
        </authorList>
    </citation>
    <scope>NUCLEOTIDE SEQUENCE [LARGE SCALE GENOMIC DNA]</scope>
    <source>
        <strain evidence="1 2">WS</strain>
    </source>
</reference>
<dbReference type="AlphaFoldDB" id="A0A3R9WXK1"/>
<dbReference type="CDD" id="cd00838">
    <property type="entry name" value="MPP_superfamily"/>
    <property type="match status" value="1"/>
</dbReference>
<dbReference type="Gene3D" id="3.60.21.10">
    <property type="match status" value="1"/>
</dbReference>
<dbReference type="InterPro" id="IPR029052">
    <property type="entry name" value="Metallo-depent_PP-like"/>
</dbReference>
<organism evidence="1 2">
    <name type="scientific">Candidatus Korarchaeum cryptofilum</name>
    <dbReference type="NCBI Taxonomy" id="498846"/>
    <lineage>
        <taxon>Archaea</taxon>
        <taxon>Thermoproteota</taxon>
        <taxon>Candidatus Korarchaeia</taxon>
        <taxon>Candidatus Korarchaeales</taxon>
        <taxon>Candidatus Korarchaeaceae</taxon>
        <taxon>Candidatus Korarchaeum</taxon>
    </lineage>
</organism>
<dbReference type="SUPFAM" id="SSF56300">
    <property type="entry name" value="Metallo-dependent phosphatases"/>
    <property type="match status" value="1"/>
</dbReference>
<dbReference type="RefSeq" id="WP_012308988.1">
    <property type="nucleotide sequence ID" value="NZ_RCOR01000042.1"/>
</dbReference>
<dbReference type="PANTHER" id="PTHR37523">
    <property type="entry name" value="METALLOPHOSPHOESTERASE"/>
    <property type="match status" value="1"/>
</dbReference>
<name>A0A3R9WXK1_9CREN</name>
<dbReference type="EMBL" id="RCOR01000042">
    <property type="protein sequence ID" value="RSN67674.1"/>
    <property type="molecule type" value="Genomic_DNA"/>
</dbReference>
<dbReference type="GeneID" id="6093621"/>
<accession>A0A3R9WXK1</accession>
<gene>
    <name evidence="1" type="ORF">D9Q81_07730</name>
</gene>
<sequence length="319" mass="36596">MTVRMFFAADIHGNTVVWRKWLNAVNVYKANVIILAGDLTGKAIVPIFDKGDHYEAEIIGRKYTAKSKEELQELMDRIESFSYYYVVLTPQQAQEIAADPKKQEELFKELMVGRIRKWLDLLLEKVDVKSVTSIVMPGNDDEQYIDETIKSYEDRGIIYPLDKTVELNYGYQIISHEYVNPTPWNTPREAPEDKLEKILREKIEKSGVKDFSKALFNFHCPPYDTKLDLAPKLDKNLKPVYVGGKPVMVHVGSKAVRKLIEQYQPLMGLHGHIHESYASDKVGRTVVINPGSEYSEGLLRGFVIELEPDGLKNYWKIEG</sequence>